<keyword evidence="1" id="KW-1133">Transmembrane helix</keyword>
<keyword evidence="3" id="KW-1185">Reference proteome</keyword>
<protein>
    <recommendedName>
        <fullName evidence="4">Integral membrane protein</fullName>
    </recommendedName>
</protein>
<name>A0ABP8DPY0_9ACTN</name>
<evidence type="ECO:0000256" key="1">
    <source>
        <dbReference type="SAM" id="Phobius"/>
    </source>
</evidence>
<dbReference type="Proteomes" id="UP001500620">
    <property type="component" value="Unassembled WGS sequence"/>
</dbReference>
<gene>
    <name evidence="2" type="ORF">GCM10022255_091750</name>
</gene>
<organism evidence="2 3">
    <name type="scientific">Dactylosporangium darangshiense</name>
    <dbReference type="NCBI Taxonomy" id="579108"/>
    <lineage>
        <taxon>Bacteria</taxon>
        <taxon>Bacillati</taxon>
        <taxon>Actinomycetota</taxon>
        <taxon>Actinomycetes</taxon>
        <taxon>Micromonosporales</taxon>
        <taxon>Micromonosporaceae</taxon>
        <taxon>Dactylosporangium</taxon>
    </lineage>
</organism>
<keyword evidence="1" id="KW-0812">Transmembrane</keyword>
<evidence type="ECO:0000313" key="3">
    <source>
        <dbReference type="Proteomes" id="UP001500620"/>
    </source>
</evidence>
<dbReference type="RefSeq" id="WP_345137877.1">
    <property type="nucleotide sequence ID" value="NZ_BAABAT010000043.1"/>
</dbReference>
<reference evidence="3" key="1">
    <citation type="journal article" date="2019" name="Int. J. Syst. Evol. Microbiol.">
        <title>The Global Catalogue of Microorganisms (GCM) 10K type strain sequencing project: providing services to taxonomists for standard genome sequencing and annotation.</title>
        <authorList>
            <consortium name="The Broad Institute Genomics Platform"/>
            <consortium name="The Broad Institute Genome Sequencing Center for Infectious Disease"/>
            <person name="Wu L."/>
            <person name="Ma J."/>
        </authorList>
    </citation>
    <scope>NUCLEOTIDE SEQUENCE [LARGE SCALE GENOMIC DNA]</scope>
    <source>
        <strain evidence="3">JCM 17441</strain>
    </source>
</reference>
<comment type="caution">
    <text evidence="2">The sequence shown here is derived from an EMBL/GenBank/DDBJ whole genome shotgun (WGS) entry which is preliminary data.</text>
</comment>
<evidence type="ECO:0008006" key="4">
    <source>
        <dbReference type="Google" id="ProtNLM"/>
    </source>
</evidence>
<accession>A0ABP8DPY0</accession>
<dbReference type="EMBL" id="BAABAT010000043">
    <property type="protein sequence ID" value="GAA4260971.1"/>
    <property type="molecule type" value="Genomic_DNA"/>
</dbReference>
<evidence type="ECO:0000313" key="2">
    <source>
        <dbReference type="EMBL" id="GAA4260971.1"/>
    </source>
</evidence>
<sequence length="76" mass="8173">MQLLPIALALSAALIHACWSLLSKRLSRYDPTAFVWLASLGSLLAYAPVVLVLTESSAFRPSGTQAVAEMPVHGHR</sequence>
<feature type="transmembrane region" description="Helical" evidence="1">
    <location>
        <begin position="33"/>
        <end position="53"/>
    </location>
</feature>
<proteinExistence type="predicted"/>
<keyword evidence="1" id="KW-0472">Membrane</keyword>